<keyword evidence="3 5" id="KW-0067">ATP-binding</keyword>
<evidence type="ECO:0000259" key="4">
    <source>
        <dbReference type="SMART" id="SM00382"/>
    </source>
</evidence>
<protein>
    <submittedName>
        <fullName evidence="5">ATP-binding protein</fullName>
    </submittedName>
</protein>
<evidence type="ECO:0000313" key="5">
    <source>
        <dbReference type="EMBL" id="MBL0387942.1"/>
    </source>
</evidence>
<dbReference type="SMART" id="SM00382">
    <property type="entry name" value="AAA"/>
    <property type="match status" value="1"/>
</dbReference>
<proteinExistence type="inferred from homology"/>
<dbReference type="PANTHER" id="PTHR23073">
    <property type="entry name" value="26S PROTEASOME REGULATORY SUBUNIT"/>
    <property type="match status" value="1"/>
</dbReference>
<reference evidence="5 6" key="1">
    <citation type="submission" date="2021-01" db="EMBL/GenBank/DDBJ databases">
        <title>Tumebacillus sp. strain ITR2 16S ribosomal RNA gene Genome sequencing and assembly.</title>
        <authorList>
            <person name="Kang M."/>
        </authorList>
    </citation>
    <scope>NUCLEOTIDE SEQUENCE [LARGE SCALE GENOMIC DNA]</scope>
    <source>
        <strain evidence="5 6">ITR2</strain>
    </source>
</reference>
<dbReference type="RefSeq" id="WP_201636418.1">
    <property type="nucleotide sequence ID" value="NZ_JAEQNB010000004.1"/>
</dbReference>
<name>A0ABS1JCE6_9BACL</name>
<comment type="caution">
    <text evidence="5">The sequence shown here is derived from an EMBL/GenBank/DDBJ whole genome shotgun (WGS) entry which is preliminary data.</text>
</comment>
<sequence>MENSFELLKIIEFSLKLDNQKVIGYSRLLVDKLSKNGNEKLANKIIQLLESNTPGVLMHASTASTKLPFDQESRLQLGEIILPDEINETIVLNVSVQEYVDRFITLYQKRDKLIVEGITPPNTMLLYGAPGCGKTLLAKNLSKALGLPIVIARLDSLISSFLGNTAKNIRNYFEYAKNNQCILFFDEFDAVAKHRDDANELGELKRVVNSLLQNIDSLDNGSILVAATNHEGLLDPAIWRRFSLKIHMEKPDYRSRYTIISETLKELNEKEVNLLASIFRELSGAAIKEICINARREAIINDREIKSASEVTEFFFSTVYSLDTLARRKDLSNYNLEDRVDFLRNLDPKIFTYSVIAELTGSSKATVYRICNNKEQ</sequence>
<accession>A0ABS1JCE6</accession>
<organism evidence="5 6">
    <name type="scientific">Tumebacillus amylolyticus</name>
    <dbReference type="NCBI Taxonomy" id="2801339"/>
    <lineage>
        <taxon>Bacteria</taxon>
        <taxon>Bacillati</taxon>
        <taxon>Bacillota</taxon>
        <taxon>Bacilli</taxon>
        <taxon>Bacillales</taxon>
        <taxon>Alicyclobacillaceae</taxon>
        <taxon>Tumebacillus</taxon>
    </lineage>
</organism>
<evidence type="ECO:0000313" key="6">
    <source>
        <dbReference type="Proteomes" id="UP000602284"/>
    </source>
</evidence>
<dbReference type="InterPro" id="IPR050221">
    <property type="entry name" value="26S_Proteasome_ATPase"/>
</dbReference>
<evidence type="ECO:0000256" key="2">
    <source>
        <dbReference type="ARBA" id="ARBA00022741"/>
    </source>
</evidence>
<keyword evidence="2" id="KW-0547">Nucleotide-binding</keyword>
<comment type="similarity">
    <text evidence="1">Belongs to the AAA ATPase family.</text>
</comment>
<evidence type="ECO:0000256" key="3">
    <source>
        <dbReference type="ARBA" id="ARBA00022840"/>
    </source>
</evidence>
<evidence type="ECO:0000256" key="1">
    <source>
        <dbReference type="ARBA" id="ARBA00006914"/>
    </source>
</evidence>
<keyword evidence="6" id="KW-1185">Reference proteome</keyword>
<dbReference type="InterPro" id="IPR027417">
    <property type="entry name" value="P-loop_NTPase"/>
</dbReference>
<dbReference type="InterPro" id="IPR003959">
    <property type="entry name" value="ATPase_AAA_core"/>
</dbReference>
<dbReference type="CDD" id="cd19481">
    <property type="entry name" value="RecA-like_protease"/>
    <property type="match status" value="1"/>
</dbReference>
<dbReference type="GO" id="GO:0005524">
    <property type="term" value="F:ATP binding"/>
    <property type="evidence" value="ECO:0007669"/>
    <property type="project" value="UniProtKB-KW"/>
</dbReference>
<dbReference type="Pfam" id="PF00004">
    <property type="entry name" value="AAA"/>
    <property type="match status" value="1"/>
</dbReference>
<gene>
    <name evidence="5" type="ORF">JJB07_14975</name>
</gene>
<dbReference type="EMBL" id="JAEQNB010000004">
    <property type="protein sequence ID" value="MBL0387942.1"/>
    <property type="molecule type" value="Genomic_DNA"/>
</dbReference>
<dbReference type="Gene3D" id="3.40.50.300">
    <property type="entry name" value="P-loop containing nucleotide triphosphate hydrolases"/>
    <property type="match status" value="1"/>
</dbReference>
<dbReference type="Proteomes" id="UP000602284">
    <property type="component" value="Unassembled WGS sequence"/>
</dbReference>
<dbReference type="InterPro" id="IPR003593">
    <property type="entry name" value="AAA+_ATPase"/>
</dbReference>
<feature type="domain" description="AAA+ ATPase" evidence="4">
    <location>
        <begin position="120"/>
        <end position="252"/>
    </location>
</feature>
<dbReference type="SUPFAM" id="SSF52540">
    <property type="entry name" value="P-loop containing nucleoside triphosphate hydrolases"/>
    <property type="match status" value="1"/>
</dbReference>